<accession>A0AAV2K1X0</accession>
<sequence>MTAPPLVLPGYCSCVGAMTTTRLLLLLLLFVTSGLTQTAEEPTSPSALDPLSRPECTKKEHPKVSIQDHVRPGEG</sequence>
<gene>
    <name evidence="3" type="ORF">KC01_LOCUS12226</name>
</gene>
<organism evidence="3 4">
    <name type="scientific">Knipowitschia caucasica</name>
    <name type="common">Caucasian dwarf goby</name>
    <name type="synonym">Pomatoschistus caucasicus</name>
    <dbReference type="NCBI Taxonomy" id="637954"/>
    <lineage>
        <taxon>Eukaryota</taxon>
        <taxon>Metazoa</taxon>
        <taxon>Chordata</taxon>
        <taxon>Craniata</taxon>
        <taxon>Vertebrata</taxon>
        <taxon>Euteleostomi</taxon>
        <taxon>Actinopterygii</taxon>
        <taxon>Neopterygii</taxon>
        <taxon>Teleostei</taxon>
        <taxon>Neoteleostei</taxon>
        <taxon>Acanthomorphata</taxon>
        <taxon>Gobiaria</taxon>
        <taxon>Gobiiformes</taxon>
        <taxon>Gobioidei</taxon>
        <taxon>Gobiidae</taxon>
        <taxon>Gobiinae</taxon>
        <taxon>Knipowitschia</taxon>
    </lineage>
</organism>
<evidence type="ECO:0000313" key="3">
    <source>
        <dbReference type="EMBL" id="CAL1581469.1"/>
    </source>
</evidence>
<dbReference type="Proteomes" id="UP001497482">
    <property type="component" value="Chromosome 15"/>
</dbReference>
<keyword evidence="2" id="KW-0732">Signal</keyword>
<protein>
    <submittedName>
        <fullName evidence="3">Uncharacterized protein</fullName>
    </submittedName>
</protein>
<name>A0AAV2K1X0_KNICA</name>
<feature type="compositionally biased region" description="Polar residues" evidence="1">
    <location>
        <begin position="37"/>
        <end position="46"/>
    </location>
</feature>
<feature type="signal peptide" evidence="2">
    <location>
        <begin position="1"/>
        <end position="38"/>
    </location>
</feature>
<reference evidence="3 4" key="1">
    <citation type="submission" date="2024-04" db="EMBL/GenBank/DDBJ databases">
        <authorList>
            <person name="Waldvogel A.-M."/>
            <person name="Schoenle A."/>
        </authorList>
    </citation>
    <scope>NUCLEOTIDE SEQUENCE [LARGE SCALE GENOMIC DNA]</scope>
</reference>
<evidence type="ECO:0000256" key="1">
    <source>
        <dbReference type="SAM" id="MobiDB-lite"/>
    </source>
</evidence>
<evidence type="ECO:0000313" key="4">
    <source>
        <dbReference type="Proteomes" id="UP001497482"/>
    </source>
</evidence>
<feature type="chain" id="PRO_5043640431" evidence="2">
    <location>
        <begin position="39"/>
        <end position="75"/>
    </location>
</feature>
<keyword evidence="4" id="KW-1185">Reference proteome</keyword>
<feature type="region of interest" description="Disordered" evidence="1">
    <location>
        <begin position="37"/>
        <end position="75"/>
    </location>
</feature>
<proteinExistence type="predicted"/>
<dbReference type="EMBL" id="OZ035837">
    <property type="protein sequence ID" value="CAL1581469.1"/>
    <property type="molecule type" value="Genomic_DNA"/>
</dbReference>
<dbReference type="AlphaFoldDB" id="A0AAV2K1X0"/>
<feature type="compositionally biased region" description="Basic and acidic residues" evidence="1">
    <location>
        <begin position="55"/>
        <end position="75"/>
    </location>
</feature>
<evidence type="ECO:0000256" key="2">
    <source>
        <dbReference type="SAM" id="SignalP"/>
    </source>
</evidence>